<evidence type="ECO:0000256" key="1">
    <source>
        <dbReference type="ARBA" id="ARBA00022679"/>
    </source>
</evidence>
<dbReference type="InterPro" id="IPR016181">
    <property type="entry name" value="Acyl_CoA_acyltransferase"/>
</dbReference>
<dbReference type="PANTHER" id="PTHR43877">
    <property type="entry name" value="AMINOALKYLPHOSPHONATE N-ACETYLTRANSFERASE-RELATED-RELATED"/>
    <property type="match status" value="1"/>
</dbReference>
<evidence type="ECO:0000313" key="6">
    <source>
        <dbReference type="Proteomes" id="UP000095705"/>
    </source>
</evidence>
<reference evidence="5 6" key="1">
    <citation type="submission" date="2016-08" db="EMBL/GenBank/DDBJ databases">
        <title>The complete genome of Streptomyces subrutilus 10-1-1.</title>
        <authorList>
            <person name="Chen X."/>
        </authorList>
    </citation>
    <scope>NUCLEOTIDE SEQUENCE [LARGE SCALE GENOMIC DNA]</scope>
    <source>
        <strain evidence="5 6">10-1-1</strain>
    </source>
</reference>
<gene>
    <name evidence="5" type="ORF">BGK67_25305</name>
</gene>
<dbReference type="Pfam" id="PF00583">
    <property type="entry name" value="Acetyltransf_1"/>
    <property type="match status" value="1"/>
</dbReference>
<dbReference type="PROSITE" id="PS51186">
    <property type="entry name" value="GNAT"/>
    <property type="match status" value="1"/>
</dbReference>
<keyword evidence="1" id="KW-0808">Transferase</keyword>
<keyword evidence="3" id="KW-0732">Signal</keyword>
<dbReference type="OrthoDB" id="3174529at2"/>
<feature type="chain" id="PRO_5039714426" description="N-acetyltransferase domain-containing protein" evidence="3">
    <location>
        <begin position="22"/>
        <end position="279"/>
    </location>
</feature>
<dbReference type="RefSeq" id="WP_069922403.1">
    <property type="nucleotide sequence ID" value="NZ_MEHK01000001.1"/>
</dbReference>
<name>A0A1E5PXL0_9ACTN</name>
<dbReference type="EMBL" id="MEHK01000001">
    <property type="protein sequence ID" value="OEJ34210.1"/>
    <property type="molecule type" value="Genomic_DNA"/>
</dbReference>
<sequence>MTWTFTSDLAAYLAAAGPAVAAQPVSNTLLLTVADALERRGPHAFGPADPVFGWWTGPDGAVSAGVLCTPPYPLQLGAVPAEAVRALAEALAAEPLLAGLHGFNARRPDAETLALAWGRPTRVAEETRLYRLGDLLAPDPAPAGRARRATGEDLPLLREWITAFDEELGLPAPASEAALRDRISYGGFLLWEHDGEAVSLASFSRPIGSACRVGPVYTPPEQRGRGYAAGVTHAASEAAYAAGASEVLLFTDLANPTSNGIYLRLGYTPVEDRAEIVPA</sequence>
<dbReference type="InterPro" id="IPR000182">
    <property type="entry name" value="GNAT_dom"/>
</dbReference>
<evidence type="ECO:0000259" key="4">
    <source>
        <dbReference type="PROSITE" id="PS51186"/>
    </source>
</evidence>
<feature type="signal peptide" evidence="3">
    <location>
        <begin position="1"/>
        <end position="21"/>
    </location>
</feature>
<evidence type="ECO:0000256" key="2">
    <source>
        <dbReference type="ARBA" id="ARBA00023315"/>
    </source>
</evidence>
<dbReference type="GO" id="GO:0016747">
    <property type="term" value="F:acyltransferase activity, transferring groups other than amino-acyl groups"/>
    <property type="evidence" value="ECO:0007669"/>
    <property type="project" value="InterPro"/>
</dbReference>
<dbReference type="STRING" id="36818.BGK67_25305"/>
<proteinExistence type="predicted"/>
<dbReference type="Proteomes" id="UP000095705">
    <property type="component" value="Unassembled WGS sequence"/>
</dbReference>
<dbReference type="InterPro" id="IPR050832">
    <property type="entry name" value="Bact_Acetyltransf"/>
</dbReference>
<dbReference type="SUPFAM" id="SSF55729">
    <property type="entry name" value="Acyl-CoA N-acyltransferases (Nat)"/>
    <property type="match status" value="1"/>
</dbReference>
<organism evidence="5 6">
    <name type="scientific">Streptomyces subrutilus</name>
    <dbReference type="NCBI Taxonomy" id="36818"/>
    <lineage>
        <taxon>Bacteria</taxon>
        <taxon>Bacillati</taxon>
        <taxon>Actinomycetota</taxon>
        <taxon>Actinomycetes</taxon>
        <taxon>Kitasatosporales</taxon>
        <taxon>Streptomycetaceae</taxon>
        <taxon>Streptomyces</taxon>
    </lineage>
</organism>
<feature type="domain" description="N-acetyltransferase" evidence="4">
    <location>
        <begin position="144"/>
        <end position="279"/>
    </location>
</feature>
<keyword evidence="2" id="KW-0012">Acyltransferase</keyword>
<dbReference type="AlphaFoldDB" id="A0A1E5PXL0"/>
<comment type="caution">
    <text evidence="5">The sequence shown here is derived from an EMBL/GenBank/DDBJ whole genome shotgun (WGS) entry which is preliminary data.</text>
</comment>
<keyword evidence="6" id="KW-1185">Reference proteome</keyword>
<evidence type="ECO:0000256" key="3">
    <source>
        <dbReference type="SAM" id="SignalP"/>
    </source>
</evidence>
<protein>
    <recommendedName>
        <fullName evidence="4">N-acetyltransferase domain-containing protein</fullName>
    </recommendedName>
</protein>
<dbReference type="PANTHER" id="PTHR43877:SF2">
    <property type="entry name" value="AMINOALKYLPHOSPHONATE N-ACETYLTRANSFERASE-RELATED"/>
    <property type="match status" value="1"/>
</dbReference>
<dbReference type="Gene3D" id="3.40.630.30">
    <property type="match status" value="1"/>
</dbReference>
<evidence type="ECO:0000313" key="5">
    <source>
        <dbReference type="EMBL" id="OEJ34210.1"/>
    </source>
</evidence>
<accession>A0A1E5PXL0</accession>